<sequence length="594" mass="65245">MAPSLHKIIVGLDYGTTFSGVSYVTSNEHSIDNIEVITQWPGTSDTTSKVPSRIAYASENRNLSADTWGFAVTASMESYSWTKLLLDRSATLTDFDDPGLRNLIGTGMLRLPAGKSAKDVCQDYLTGLYHYTAETLSKKYSPEIYNITPVECWITVPAIWSDAAKDATRAAAVTAGFGSRPSDSVNIITEPEAAALAALKPLLSPQSIDPVHPGETILVCDCGGGTVDITTYQIMECKPRLKFREVCVGMGGKLGSTYIDRNFNQFMIDTYGDAYTRISPKKRGPGSAMMRSFETAKRTFGSGSHGRNEDRLIEIEHVNMRTPSSWRFDEEEATLKLTYNDMKSLFDPVIDNILCLVTSQANHASKSGCFVNRIILVGGFGDSSYLMDRMRAWCTSQPSTDLKLTCPPQCQAAIVKGAALRGLECLKPSSRIARYHYGYSVSSAFVEGVDPEDYAIIDDFDGLKRCRHVMCWVVNKGQTIDENTVAEFGLFQTLHETRKPRYGRSEASLFCCSADEAPRYSTDVGVCEIGSVVTSFSKAAYLDAPRRHASGSGWSRQLAYTIKITFSAEEGTLVFTTFADGKKAGLAKIEFHDN</sequence>
<evidence type="ECO:0008006" key="5">
    <source>
        <dbReference type="Google" id="ProtNLM"/>
    </source>
</evidence>
<dbReference type="Pfam" id="PF00012">
    <property type="entry name" value="HSP70"/>
    <property type="match status" value="1"/>
</dbReference>
<dbReference type="InterPro" id="IPR043129">
    <property type="entry name" value="ATPase_NBD"/>
</dbReference>
<dbReference type="Gene3D" id="3.30.420.40">
    <property type="match status" value="2"/>
</dbReference>
<reference evidence="3 4" key="1">
    <citation type="submission" date="2024-04" db="EMBL/GenBank/DDBJ databases">
        <title>Phyllosticta paracitricarpa is synonymous to the EU quarantine fungus P. citricarpa based on phylogenomic analyses.</title>
        <authorList>
            <consortium name="Lawrence Berkeley National Laboratory"/>
            <person name="Van Ingen-Buijs V.A."/>
            <person name="Van Westerhoven A.C."/>
            <person name="Haridas S."/>
            <person name="Skiadas P."/>
            <person name="Martin F."/>
            <person name="Groenewald J.Z."/>
            <person name="Crous P.W."/>
            <person name="Seidl M.F."/>
        </authorList>
    </citation>
    <scope>NUCLEOTIDE SEQUENCE [LARGE SCALE GENOMIC DNA]</scope>
    <source>
        <strain evidence="3 4">CBS 123371</strain>
    </source>
</reference>
<evidence type="ECO:0000313" key="4">
    <source>
        <dbReference type="Proteomes" id="UP001363622"/>
    </source>
</evidence>
<dbReference type="PRINTS" id="PR00301">
    <property type="entry name" value="HEATSHOCK70"/>
</dbReference>
<dbReference type="Proteomes" id="UP001363622">
    <property type="component" value="Unassembled WGS sequence"/>
</dbReference>
<keyword evidence="4" id="KW-1185">Reference proteome</keyword>
<dbReference type="Gene3D" id="3.90.640.10">
    <property type="entry name" value="Actin, Chain A, domain 4"/>
    <property type="match status" value="1"/>
</dbReference>
<dbReference type="EMBL" id="JBBPHU010000008">
    <property type="protein sequence ID" value="KAK7514989.1"/>
    <property type="molecule type" value="Genomic_DNA"/>
</dbReference>
<keyword evidence="2" id="KW-0067">ATP-binding</keyword>
<gene>
    <name evidence="3" type="ORF">IWZ03DRAFT_314357</name>
</gene>
<dbReference type="SUPFAM" id="SSF53067">
    <property type="entry name" value="Actin-like ATPase domain"/>
    <property type="match status" value="2"/>
</dbReference>
<dbReference type="CDD" id="cd10170">
    <property type="entry name" value="ASKHA_NBD_HSP70"/>
    <property type="match status" value="1"/>
</dbReference>
<dbReference type="InterPro" id="IPR013126">
    <property type="entry name" value="Hsp_70_fam"/>
</dbReference>
<proteinExistence type="predicted"/>
<name>A0ABR1KHU0_9PEZI</name>
<evidence type="ECO:0000313" key="3">
    <source>
        <dbReference type="EMBL" id="KAK7514989.1"/>
    </source>
</evidence>
<accession>A0ABR1KHU0</accession>
<dbReference type="PANTHER" id="PTHR14187">
    <property type="entry name" value="ALPHA KINASE/ELONGATION FACTOR 2 KINASE"/>
    <property type="match status" value="1"/>
</dbReference>
<evidence type="ECO:0000256" key="1">
    <source>
        <dbReference type="ARBA" id="ARBA00022741"/>
    </source>
</evidence>
<protein>
    <recommendedName>
        <fullName evidence="5">Actin-like ATPase domain-containing protein</fullName>
    </recommendedName>
</protein>
<keyword evidence="1" id="KW-0547">Nucleotide-binding</keyword>
<comment type="caution">
    <text evidence="3">The sequence shown here is derived from an EMBL/GenBank/DDBJ whole genome shotgun (WGS) entry which is preliminary data.</text>
</comment>
<organism evidence="3 4">
    <name type="scientific">Phyllosticta citriasiana</name>
    <dbReference type="NCBI Taxonomy" id="595635"/>
    <lineage>
        <taxon>Eukaryota</taxon>
        <taxon>Fungi</taxon>
        <taxon>Dikarya</taxon>
        <taxon>Ascomycota</taxon>
        <taxon>Pezizomycotina</taxon>
        <taxon>Dothideomycetes</taxon>
        <taxon>Dothideomycetes incertae sedis</taxon>
        <taxon>Botryosphaeriales</taxon>
        <taxon>Phyllostictaceae</taxon>
        <taxon>Phyllosticta</taxon>
    </lineage>
</organism>
<dbReference type="PANTHER" id="PTHR14187:SF81">
    <property type="entry name" value="HSP70 FAMILY PROTEIN (AFU_ORTHOLOGUE AFUA_4G14040)"/>
    <property type="match status" value="1"/>
</dbReference>
<evidence type="ECO:0000256" key="2">
    <source>
        <dbReference type="ARBA" id="ARBA00022840"/>
    </source>
</evidence>